<protein>
    <submittedName>
        <fullName evidence="2">Uncharacterized protein</fullName>
    </submittedName>
</protein>
<dbReference type="EMBL" id="KZ293434">
    <property type="protein sequence ID" value="PBK68150.1"/>
    <property type="molecule type" value="Genomic_DNA"/>
</dbReference>
<evidence type="ECO:0000313" key="3">
    <source>
        <dbReference type="Proteomes" id="UP000218334"/>
    </source>
</evidence>
<feature type="region of interest" description="Disordered" evidence="1">
    <location>
        <begin position="1"/>
        <end position="91"/>
    </location>
</feature>
<sequence length="91" mass="9441">MADATRPGPSIQSMVDRAVAARLKQLDTKGGKKNKDGKKISSTSKAARKPPKAIKGAEPKGGKPKGKQPKPPPKKTGGKQQTKGKGKAKAT</sequence>
<organism evidence="2 3">
    <name type="scientific">Armillaria solidipes</name>
    <dbReference type="NCBI Taxonomy" id="1076256"/>
    <lineage>
        <taxon>Eukaryota</taxon>
        <taxon>Fungi</taxon>
        <taxon>Dikarya</taxon>
        <taxon>Basidiomycota</taxon>
        <taxon>Agaricomycotina</taxon>
        <taxon>Agaricomycetes</taxon>
        <taxon>Agaricomycetidae</taxon>
        <taxon>Agaricales</taxon>
        <taxon>Marasmiineae</taxon>
        <taxon>Physalacriaceae</taxon>
        <taxon>Armillaria</taxon>
    </lineage>
</organism>
<reference evidence="3" key="1">
    <citation type="journal article" date="2017" name="Nat. Ecol. Evol.">
        <title>Genome expansion and lineage-specific genetic innovations in the forest pathogenic fungi Armillaria.</title>
        <authorList>
            <person name="Sipos G."/>
            <person name="Prasanna A.N."/>
            <person name="Walter M.C."/>
            <person name="O'Connor E."/>
            <person name="Balint B."/>
            <person name="Krizsan K."/>
            <person name="Kiss B."/>
            <person name="Hess J."/>
            <person name="Varga T."/>
            <person name="Slot J."/>
            <person name="Riley R."/>
            <person name="Boka B."/>
            <person name="Rigling D."/>
            <person name="Barry K."/>
            <person name="Lee J."/>
            <person name="Mihaltcheva S."/>
            <person name="LaButti K."/>
            <person name="Lipzen A."/>
            <person name="Waldron R."/>
            <person name="Moloney N.M."/>
            <person name="Sperisen C."/>
            <person name="Kredics L."/>
            <person name="Vagvoelgyi C."/>
            <person name="Patrignani A."/>
            <person name="Fitzpatrick D."/>
            <person name="Nagy I."/>
            <person name="Doyle S."/>
            <person name="Anderson J.B."/>
            <person name="Grigoriev I.V."/>
            <person name="Gueldener U."/>
            <person name="Muensterkoetter M."/>
            <person name="Nagy L.G."/>
        </authorList>
    </citation>
    <scope>NUCLEOTIDE SEQUENCE [LARGE SCALE GENOMIC DNA]</scope>
    <source>
        <strain evidence="3">28-4</strain>
    </source>
</reference>
<accession>A0A2H3BER0</accession>
<name>A0A2H3BER0_9AGAR</name>
<evidence type="ECO:0000313" key="2">
    <source>
        <dbReference type="EMBL" id="PBK68150.1"/>
    </source>
</evidence>
<gene>
    <name evidence="2" type="ORF">ARMSODRAFT_1020171</name>
</gene>
<feature type="compositionally biased region" description="Basic and acidic residues" evidence="1">
    <location>
        <begin position="24"/>
        <end position="39"/>
    </location>
</feature>
<proteinExistence type="predicted"/>
<keyword evidence="3" id="KW-1185">Reference proteome</keyword>
<evidence type="ECO:0000256" key="1">
    <source>
        <dbReference type="SAM" id="MobiDB-lite"/>
    </source>
</evidence>
<dbReference type="AlphaFoldDB" id="A0A2H3BER0"/>
<dbReference type="Proteomes" id="UP000218334">
    <property type="component" value="Unassembled WGS sequence"/>
</dbReference>
<feature type="compositionally biased region" description="Basic residues" evidence="1">
    <location>
        <begin position="62"/>
        <end position="91"/>
    </location>
</feature>